<dbReference type="GO" id="GO:0000214">
    <property type="term" value="C:tRNA-intron endonuclease complex"/>
    <property type="evidence" value="ECO:0007669"/>
    <property type="project" value="TreeGrafter"/>
</dbReference>
<feature type="compositionally biased region" description="Basic and acidic residues" evidence="3">
    <location>
        <begin position="213"/>
        <end position="228"/>
    </location>
</feature>
<feature type="compositionally biased region" description="Basic residues" evidence="3">
    <location>
        <begin position="386"/>
        <end position="397"/>
    </location>
</feature>
<dbReference type="PANTHER" id="PTHR21027">
    <property type="entry name" value="TRNA-SPLICING ENDONUCLEASE SUBUNIT SEN54"/>
    <property type="match status" value="1"/>
</dbReference>
<evidence type="ECO:0000259" key="4">
    <source>
        <dbReference type="Pfam" id="PF12928"/>
    </source>
</evidence>
<organism evidence="5 6">
    <name type="scientific">Denticeps clupeoides</name>
    <name type="common">denticle herring</name>
    <dbReference type="NCBI Taxonomy" id="299321"/>
    <lineage>
        <taxon>Eukaryota</taxon>
        <taxon>Metazoa</taxon>
        <taxon>Chordata</taxon>
        <taxon>Craniata</taxon>
        <taxon>Vertebrata</taxon>
        <taxon>Euteleostomi</taxon>
        <taxon>Actinopterygii</taxon>
        <taxon>Neopterygii</taxon>
        <taxon>Teleostei</taxon>
        <taxon>Clupei</taxon>
        <taxon>Clupeiformes</taxon>
        <taxon>Denticipitoidei</taxon>
        <taxon>Denticipitidae</taxon>
        <taxon>Denticeps</taxon>
    </lineage>
</organism>
<reference evidence="5 6" key="1">
    <citation type="submission" date="2020-06" db="EMBL/GenBank/DDBJ databases">
        <authorList>
            <consortium name="Wellcome Sanger Institute Data Sharing"/>
        </authorList>
    </citation>
    <scope>NUCLEOTIDE SEQUENCE [LARGE SCALE GENOMIC DNA]</scope>
</reference>
<sequence length="525" mass="59811">MYLTKSGDLVSTVTGPEPNRDGLGVALLYSHSPSELFGARTRSNKIPVRGQKEFSRSDSEKQKERLQQSLEEHWALIAEERVERLGSLVKGLWIPGERVVELQSPAGKFWHTMGYADQGKQFLLPEEALYLMECGDLQVFFHDLPLSIQEGYKTLLSPESVTLQQYQVFGHLKRLGYAVSRFDPSALPTHYEMQINLPQKNDKHSRHLKRKLDHSSLSKRMIEEKPETEAIPGLAGLRPAPSVSPEFSGGQGMDLDEPAERSRGTSWWMKEAVEECPGVSDSENTSTVPRWDFSSISFPDLGSSMARRSQPLVSPDPELLPGALKVGECDISPWLRRLNLHKEKLMWKERERLRNQQRYKRDINADPEVRKCKKWNEYLELLEKRRRHRSSSRRSKPAHLWAQEVKPLTHPGDSSSHGDLLKKISVIPSSRLLDEASRLSGDLKWRISFNIYQPDMVSEYKKSNPGTPYTRICVCSFDGPVPDLQAIKQLTYQSGNSPVTFAVVDHGDISFYSFKDFQLPVDVNQ</sequence>
<evidence type="ECO:0000313" key="5">
    <source>
        <dbReference type="Ensembl" id="ENSDCDP00010011100.1"/>
    </source>
</evidence>
<feature type="region of interest" description="Disordered" evidence="3">
    <location>
        <begin position="386"/>
        <end position="419"/>
    </location>
</feature>
<feature type="domain" description="tRNA-splicing endonuclease subunit Sen54 N-terminal" evidence="4">
    <location>
        <begin position="75"/>
        <end position="140"/>
    </location>
</feature>
<evidence type="ECO:0000256" key="3">
    <source>
        <dbReference type="SAM" id="MobiDB-lite"/>
    </source>
</evidence>
<dbReference type="InterPro" id="IPR024336">
    <property type="entry name" value="tRNA_splic_suSen54_N"/>
</dbReference>
<dbReference type="GO" id="GO:0000379">
    <property type="term" value="P:tRNA-type intron splice site recognition and cleavage"/>
    <property type="evidence" value="ECO:0007669"/>
    <property type="project" value="TreeGrafter"/>
</dbReference>
<evidence type="ECO:0000256" key="1">
    <source>
        <dbReference type="ARBA" id="ARBA00005736"/>
    </source>
</evidence>
<dbReference type="Pfam" id="PF12928">
    <property type="entry name" value="tRNA_int_end_N2"/>
    <property type="match status" value="1"/>
</dbReference>
<dbReference type="GeneTree" id="ENSGT00390000004214"/>
<dbReference type="Ensembl" id="ENSDCDT00010011618.1">
    <property type="protein sequence ID" value="ENSDCDP00010011100.1"/>
    <property type="gene ID" value="ENSDCDG00010004895.1"/>
</dbReference>
<keyword evidence="6" id="KW-1185">Reference proteome</keyword>
<dbReference type="AlphaFoldDB" id="A0AAY4ARY5"/>
<protein>
    <recommendedName>
        <fullName evidence="4">tRNA-splicing endonuclease subunit Sen54 N-terminal domain-containing protein</fullName>
    </recommendedName>
</protein>
<dbReference type="InterPro" id="IPR024337">
    <property type="entry name" value="tRNA_splic_suSen54"/>
</dbReference>
<reference evidence="5" key="2">
    <citation type="submission" date="2025-08" db="UniProtKB">
        <authorList>
            <consortium name="Ensembl"/>
        </authorList>
    </citation>
    <scope>IDENTIFICATION</scope>
</reference>
<name>A0AAY4ARY5_9TELE</name>
<feature type="region of interest" description="Disordered" evidence="3">
    <location>
        <begin position="200"/>
        <end position="263"/>
    </location>
</feature>
<feature type="compositionally biased region" description="Basic residues" evidence="3">
    <location>
        <begin position="203"/>
        <end position="212"/>
    </location>
</feature>
<evidence type="ECO:0000313" key="6">
    <source>
        <dbReference type="Proteomes" id="UP000694580"/>
    </source>
</evidence>
<dbReference type="PANTHER" id="PTHR21027:SF1">
    <property type="entry name" value="TRNA-SPLICING ENDONUCLEASE SUBUNIT SEN54"/>
    <property type="match status" value="1"/>
</dbReference>
<dbReference type="Proteomes" id="UP000694580">
    <property type="component" value="Chromosome 7"/>
</dbReference>
<reference evidence="5" key="3">
    <citation type="submission" date="2025-09" db="UniProtKB">
        <authorList>
            <consortium name="Ensembl"/>
        </authorList>
    </citation>
    <scope>IDENTIFICATION</scope>
</reference>
<evidence type="ECO:0000256" key="2">
    <source>
        <dbReference type="ARBA" id="ARBA00022694"/>
    </source>
</evidence>
<keyword evidence="2" id="KW-0819">tRNA processing</keyword>
<comment type="similarity">
    <text evidence="1">Belongs to the SEN54 family.</text>
</comment>
<proteinExistence type="inferred from homology"/>
<accession>A0AAY4ARY5</accession>
<gene>
    <name evidence="5" type="primary">TSEN54</name>
</gene>